<evidence type="ECO:0000313" key="3">
    <source>
        <dbReference type="Proteomes" id="UP001370490"/>
    </source>
</evidence>
<proteinExistence type="predicted"/>
<accession>A0AAN8W235</accession>
<evidence type="ECO:0000256" key="1">
    <source>
        <dbReference type="SAM" id="MobiDB-lite"/>
    </source>
</evidence>
<reference evidence="2 3" key="1">
    <citation type="submission" date="2023-12" db="EMBL/GenBank/DDBJ databases">
        <title>A high-quality genome assembly for Dillenia turbinata (Dilleniales).</title>
        <authorList>
            <person name="Chanderbali A."/>
        </authorList>
    </citation>
    <scope>NUCLEOTIDE SEQUENCE [LARGE SCALE GENOMIC DNA]</scope>
    <source>
        <strain evidence="2">LSX21</strain>
        <tissue evidence="2">Leaf</tissue>
    </source>
</reference>
<gene>
    <name evidence="2" type="ORF">RJ641_031200</name>
</gene>
<feature type="non-terminal residue" evidence="2">
    <location>
        <position position="1"/>
    </location>
</feature>
<feature type="compositionally biased region" description="Basic and acidic residues" evidence="1">
    <location>
        <begin position="74"/>
        <end position="90"/>
    </location>
</feature>
<protein>
    <submittedName>
        <fullName evidence="2">Uncharacterized protein</fullName>
    </submittedName>
</protein>
<organism evidence="2 3">
    <name type="scientific">Dillenia turbinata</name>
    <dbReference type="NCBI Taxonomy" id="194707"/>
    <lineage>
        <taxon>Eukaryota</taxon>
        <taxon>Viridiplantae</taxon>
        <taxon>Streptophyta</taxon>
        <taxon>Embryophyta</taxon>
        <taxon>Tracheophyta</taxon>
        <taxon>Spermatophyta</taxon>
        <taxon>Magnoliopsida</taxon>
        <taxon>eudicotyledons</taxon>
        <taxon>Gunneridae</taxon>
        <taxon>Pentapetalae</taxon>
        <taxon>Dilleniales</taxon>
        <taxon>Dilleniaceae</taxon>
        <taxon>Dillenia</taxon>
    </lineage>
</organism>
<dbReference type="EMBL" id="JBAMMX010000006">
    <property type="protein sequence ID" value="KAK6937692.1"/>
    <property type="molecule type" value="Genomic_DNA"/>
</dbReference>
<name>A0AAN8W235_9MAGN</name>
<evidence type="ECO:0000313" key="2">
    <source>
        <dbReference type="EMBL" id="KAK6937692.1"/>
    </source>
</evidence>
<keyword evidence="3" id="KW-1185">Reference proteome</keyword>
<sequence>ICAGHELLIFSQRIIRTLQCDGKDAGDYLDPCDDIEHGGVDDMLLLRHLKCLKDGVNVDVQCCLISGQGKWNGKKQERKDEDMHGLRAFD</sequence>
<dbReference type="Proteomes" id="UP001370490">
    <property type="component" value="Unassembled WGS sequence"/>
</dbReference>
<comment type="caution">
    <text evidence="2">The sequence shown here is derived from an EMBL/GenBank/DDBJ whole genome shotgun (WGS) entry which is preliminary data.</text>
</comment>
<dbReference type="AlphaFoldDB" id="A0AAN8W235"/>
<feature type="region of interest" description="Disordered" evidence="1">
    <location>
        <begin position="71"/>
        <end position="90"/>
    </location>
</feature>